<dbReference type="GO" id="GO:0005524">
    <property type="term" value="F:ATP binding"/>
    <property type="evidence" value="ECO:0007669"/>
    <property type="project" value="UniProtKB-KW"/>
</dbReference>
<dbReference type="InterPro" id="IPR017871">
    <property type="entry name" value="ABC_transporter-like_CS"/>
</dbReference>
<dbReference type="Pfam" id="PF00005">
    <property type="entry name" value="ABC_tran"/>
    <property type="match status" value="1"/>
</dbReference>
<dbReference type="InterPro" id="IPR015853">
    <property type="entry name" value="ABC_transpr_FbpC"/>
</dbReference>
<evidence type="ECO:0000256" key="4">
    <source>
        <dbReference type="ARBA" id="ARBA00022519"/>
    </source>
</evidence>
<evidence type="ECO:0000256" key="6">
    <source>
        <dbReference type="ARBA" id="ARBA00022840"/>
    </source>
</evidence>
<evidence type="ECO:0000256" key="3">
    <source>
        <dbReference type="ARBA" id="ARBA00022496"/>
    </source>
</evidence>
<dbReference type="AlphaFoldDB" id="A0A254PRQ4"/>
<keyword evidence="12" id="KW-1185">Reference proteome</keyword>
<evidence type="ECO:0000313" key="11">
    <source>
        <dbReference type="EMBL" id="OWS69225.1"/>
    </source>
</evidence>
<keyword evidence="6 11" id="KW-0067">ATP-binding</keyword>
<proteinExistence type="predicted"/>
<dbReference type="Gene3D" id="3.40.50.300">
    <property type="entry name" value="P-loop containing nucleotide triphosphate hydrolases"/>
    <property type="match status" value="1"/>
</dbReference>
<name>A0A254PRQ4_9BURK</name>
<evidence type="ECO:0000256" key="5">
    <source>
        <dbReference type="ARBA" id="ARBA00022741"/>
    </source>
</evidence>
<dbReference type="GO" id="GO:0015408">
    <property type="term" value="F:ABC-type ferric iron transporter activity"/>
    <property type="evidence" value="ECO:0007669"/>
    <property type="project" value="InterPro"/>
</dbReference>
<keyword evidence="5" id="KW-0547">Nucleotide-binding</keyword>
<dbReference type="FunFam" id="3.40.50.300:FF:000425">
    <property type="entry name" value="Probable ABC transporter, ATP-binding subunit"/>
    <property type="match status" value="1"/>
</dbReference>
<dbReference type="SUPFAM" id="SSF52540">
    <property type="entry name" value="P-loop containing nucleoside triphosphate hydrolases"/>
    <property type="match status" value="1"/>
</dbReference>
<dbReference type="SUPFAM" id="SSF50331">
    <property type="entry name" value="MOP-like"/>
    <property type="match status" value="1"/>
</dbReference>
<gene>
    <name evidence="11" type="ORF">CBI30_10745</name>
</gene>
<dbReference type="OrthoDB" id="5298774at2"/>
<keyword evidence="7" id="KW-0408">Iron</keyword>
<dbReference type="SMART" id="SM00382">
    <property type="entry name" value="AAA"/>
    <property type="match status" value="1"/>
</dbReference>
<dbReference type="InterPro" id="IPR003439">
    <property type="entry name" value="ABC_transporter-like_ATP-bd"/>
</dbReference>
<dbReference type="EMBL" id="NGUO01000024">
    <property type="protein sequence ID" value="OWS69225.1"/>
    <property type="molecule type" value="Genomic_DNA"/>
</dbReference>
<dbReference type="GO" id="GO:0016887">
    <property type="term" value="F:ATP hydrolysis activity"/>
    <property type="evidence" value="ECO:0007669"/>
    <property type="project" value="InterPro"/>
</dbReference>
<evidence type="ECO:0000256" key="2">
    <source>
        <dbReference type="ARBA" id="ARBA00022475"/>
    </source>
</evidence>
<dbReference type="PANTHER" id="PTHR42781">
    <property type="entry name" value="SPERMIDINE/PUTRESCINE IMPORT ATP-BINDING PROTEIN POTA"/>
    <property type="match status" value="1"/>
</dbReference>
<dbReference type="RefSeq" id="WP_088528291.1">
    <property type="nucleotide sequence ID" value="NZ_NGUO01000024.1"/>
</dbReference>
<evidence type="ECO:0000256" key="7">
    <source>
        <dbReference type="ARBA" id="ARBA00023004"/>
    </source>
</evidence>
<keyword evidence="8" id="KW-0406">Ion transport</keyword>
<comment type="caution">
    <text evidence="11">The sequence shown here is derived from an EMBL/GenBank/DDBJ whole genome shotgun (WGS) entry which is preliminary data.</text>
</comment>
<accession>A0A254PRQ4</accession>
<keyword evidence="9" id="KW-0472">Membrane</keyword>
<dbReference type="PANTHER" id="PTHR42781:SF4">
    <property type="entry name" value="SPERMIDINE_PUTRESCINE IMPORT ATP-BINDING PROTEIN POTA"/>
    <property type="match status" value="1"/>
</dbReference>
<organism evidence="11 12">
    <name type="scientific">Polynucleobacter aenigmaticus</name>
    <dbReference type="NCBI Taxonomy" id="1743164"/>
    <lineage>
        <taxon>Bacteria</taxon>
        <taxon>Pseudomonadati</taxon>
        <taxon>Pseudomonadota</taxon>
        <taxon>Betaproteobacteria</taxon>
        <taxon>Burkholderiales</taxon>
        <taxon>Burkholderiaceae</taxon>
        <taxon>Polynucleobacter</taxon>
    </lineage>
</organism>
<dbReference type="PROSITE" id="PS00211">
    <property type="entry name" value="ABC_TRANSPORTER_1"/>
    <property type="match status" value="1"/>
</dbReference>
<dbReference type="InterPro" id="IPR008995">
    <property type="entry name" value="Mo/tungstate-bd_C_term_dom"/>
</dbReference>
<evidence type="ECO:0000313" key="12">
    <source>
        <dbReference type="Proteomes" id="UP000198104"/>
    </source>
</evidence>
<keyword evidence="2" id="KW-1003">Cell membrane</keyword>
<evidence type="ECO:0000256" key="1">
    <source>
        <dbReference type="ARBA" id="ARBA00022448"/>
    </source>
</evidence>
<feature type="domain" description="ABC transporter" evidence="10">
    <location>
        <begin position="10"/>
        <end position="246"/>
    </location>
</feature>
<dbReference type="InterPro" id="IPR003593">
    <property type="entry name" value="AAA+_ATPase"/>
</dbReference>
<dbReference type="GO" id="GO:0015697">
    <property type="term" value="P:quaternary ammonium group transport"/>
    <property type="evidence" value="ECO:0007669"/>
    <property type="project" value="UniProtKB-ARBA"/>
</dbReference>
<dbReference type="CDD" id="cd03259">
    <property type="entry name" value="ABC_Carb_Solutes_like"/>
    <property type="match status" value="1"/>
</dbReference>
<evidence type="ECO:0000256" key="8">
    <source>
        <dbReference type="ARBA" id="ARBA00023065"/>
    </source>
</evidence>
<dbReference type="PROSITE" id="PS50893">
    <property type="entry name" value="ABC_TRANSPORTER_2"/>
    <property type="match status" value="1"/>
</dbReference>
<dbReference type="Proteomes" id="UP000198104">
    <property type="component" value="Unassembled WGS sequence"/>
</dbReference>
<evidence type="ECO:0000259" key="10">
    <source>
        <dbReference type="PROSITE" id="PS50893"/>
    </source>
</evidence>
<sequence length="356" mass="39488">MNSTRTLLSIKELEIDYPSRDGRGRVTAVKGLNLELAQGEIGCLLGSSGCGKSTVLRAICGFEPVKAGEILLRDKLASSTTVHLQTNQRKVGMVFQDFALFPHLNVLENIAFGLQHLPSNQRSSVAMEWLKRVSLSDKSDAYPHELSGGQQQRVALARAMAPEPDLILLDEPFSSLDIELRERLAGEMREILKANNITALLVTHDQFEAFAIADKVGVMTDGKVLQWDVPYELYHKPANRYIADFIGRGVFVKGIVLPGNKVKIELGELELDHDHSKDIGKEIDVLLRADDIQHDDHSAMQAEVVRKTFRGADFLYTLKLASGVEIFAFVPSHHDHAIGEKIGIHLVADHVVTFRD</sequence>
<dbReference type="InterPro" id="IPR050093">
    <property type="entry name" value="ABC_SmlMolc_Importer"/>
</dbReference>
<dbReference type="Pfam" id="PF08402">
    <property type="entry name" value="TOBE_2"/>
    <property type="match status" value="1"/>
</dbReference>
<reference evidence="11 12" key="1">
    <citation type="submission" date="2017-05" db="EMBL/GenBank/DDBJ databases">
        <title>Polynucleobacter sp. MWH-K35W1 isolated from the permanently anoxic monimolimnion of a meromictic lake.</title>
        <authorList>
            <person name="Hahn M.W."/>
        </authorList>
    </citation>
    <scope>NUCLEOTIDE SEQUENCE [LARGE SCALE GENOMIC DNA]</scope>
    <source>
        <strain evidence="11 12">MWH-K35W1</strain>
    </source>
</reference>
<dbReference type="Gene3D" id="2.40.50.100">
    <property type="match status" value="1"/>
</dbReference>
<keyword evidence="3" id="KW-0410">Iron transport</keyword>
<dbReference type="InterPro" id="IPR027417">
    <property type="entry name" value="P-loop_NTPase"/>
</dbReference>
<dbReference type="InterPro" id="IPR013611">
    <property type="entry name" value="Transp-assoc_OB_typ2"/>
</dbReference>
<protein>
    <submittedName>
        <fullName evidence="11">ABC transporter ATP-binding protein</fullName>
    </submittedName>
</protein>
<keyword evidence="1" id="KW-0813">Transport</keyword>
<dbReference type="GO" id="GO:0043190">
    <property type="term" value="C:ATP-binding cassette (ABC) transporter complex"/>
    <property type="evidence" value="ECO:0007669"/>
    <property type="project" value="InterPro"/>
</dbReference>
<keyword evidence="4" id="KW-0997">Cell inner membrane</keyword>
<evidence type="ECO:0000256" key="9">
    <source>
        <dbReference type="ARBA" id="ARBA00023136"/>
    </source>
</evidence>